<dbReference type="Proteomes" id="UP001620645">
    <property type="component" value="Unassembled WGS sequence"/>
</dbReference>
<evidence type="ECO:0000313" key="4">
    <source>
        <dbReference type="Proteomes" id="UP001620645"/>
    </source>
</evidence>
<accession>A0ABD2IZQ4</accession>
<dbReference type="AlphaFoldDB" id="A0ABD2IZQ4"/>
<dbReference type="PANTHER" id="PTHR30006:SF2">
    <property type="entry name" value="ABC TRANSPORTER SUBSTRATE-BINDING PROTEIN"/>
    <property type="match status" value="1"/>
</dbReference>
<evidence type="ECO:0000313" key="3">
    <source>
        <dbReference type="EMBL" id="KAL3085354.1"/>
    </source>
</evidence>
<dbReference type="Gene3D" id="3.40.190.10">
    <property type="entry name" value="Periplasmic binding protein-like II"/>
    <property type="match status" value="2"/>
</dbReference>
<dbReference type="SUPFAM" id="SSF53850">
    <property type="entry name" value="Periplasmic binding protein-like II"/>
    <property type="match status" value="1"/>
</dbReference>
<keyword evidence="1 2" id="KW-0732">Signal</keyword>
<evidence type="ECO:0000256" key="1">
    <source>
        <dbReference type="ARBA" id="ARBA00022729"/>
    </source>
</evidence>
<feature type="chain" id="PRO_5044812393" evidence="2">
    <location>
        <begin position="23"/>
        <end position="413"/>
    </location>
</feature>
<organism evidence="3 4">
    <name type="scientific">Heterodera schachtii</name>
    <name type="common">Sugarbeet cyst nematode worm</name>
    <name type="synonym">Tylenchus schachtii</name>
    <dbReference type="NCBI Taxonomy" id="97005"/>
    <lineage>
        <taxon>Eukaryota</taxon>
        <taxon>Metazoa</taxon>
        <taxon>Ecdysozoa</taxon>
        <taxon>Nematoda</taxon>
        <taxon>Chromadorea</taxon>
        <taxon>Rhabditida</taxon>
        <taxon>Tylenchina</taxon>
        <taxon>Tylenchomorpha</taxon>
        <taxon>Tylenchoidea</taxon>
        <taxon>Heteroderidae</taxon>
        <taxon>Heteroderinae</taxon>
        <taxon>Heterodera</taxon>
    </lineage>
</organism>
<comment type="caution">
    <text evidence="3">The sequence shown here is derived from an EMBL/GenBank/DDBJ whole genome shotgun (WGS) entry which is preliminary data.</text>
</comment>
<dbReference type="Pfam" id="PF13343">
    <property type="entry name" value="SBP_bac_6"/>
    <property type="match status" value="1"/>
</dbReference>
<name>A0ABD2IZQ4_HETSC</name>
<proteinExistence type="predicted"/>
<dbReference type="PANTHER" id="PTHR30006">
    <property type="entry name" value="THIAMINE-BINDING PERIPLASMIC PROTEIN-RELATED"/>
    <property type="match status" value="1"/>
</dbReference>
<protein>
    <submittedName>
        <fullName evidence="3">Uncharacterized protein</fullName>
    </submittedName>
</protein>
<sequence>MKSFSITCFLLIILLCCQFAAANPGFFDDFFDSDSDENFGFAEFSKSKFHRAIGQRHKKQPKQHNVRVDSRSLDELYAAALAEGGKLVVYVGGDVPGQQDGTKQMFEQRFPNITMDIPVDYSIVQGPRLNLQMVTPGGVVPDVVTLQTLQDFARWKRLGKLMAYKPRGWDKVYRAFRDPKGYFTGLYVMAFGISVNKNLVSNSTIPPTYADFLQSEFGNGTVGTADPNHDEAILFIYKQIVDKYGWEWLEQFAKQNPPITCGEVDLQKALENGTLKAIIGSFGSYPNNAGADTEFVIPADNDPFITYAMYGAILKGAKHPEAAKLFLNWQLDINGPNADQTWPVRTDVKPKDNRRQIWEYPNTSHQKFFEFLTNVEERQRFGRQRLVSDLFSERHGTLAENGGQKRGKTIWGI</sequence>
<reference evidence="3 4" key="1">
    <citation type="submission" date="2024-10" db="EMBL/GenBank/DDBJ databases">
        <authorList>
            <person name="Kim D."/>
        </authorList>
    </citation>
    <scope>NUCLEOTIDE SEQUENCE [LARGE SCALE GENOMIC DNA]</scope>
    <source>
        <strain evidence="3">Taebaek</strain>
    </source>
</reference>
<feature type="signal peptide" evidence="2">
    <location>
        <begin position="1"/>
        <end position="22"/>
    </location>
</feature>
<gene>
    <name evidence="3" type="ORF">niasHS_010423</name>
</gene>
<evidence type="ECO:0000256" key="2">
    <source>
        <dbReference type="SAM" id="SignalP"/>
    </source>
</evidence>
<keyword evidence="4" id="KW-1185">Reference proteome</keyword>
<dbReference type="EMBL" id="JBICCN010000232">
    <property type="protein sequence ID" value="KAL3085354.1"/>
    <property type="molecule type" value="Genomic_DNA"/>
</dbReference>